<feature type="region of interest" description="Disordered" evidence="1">
    <location>
        <begin position="571"/>
        <end position="607"/>
    </location>
</feature>
<feature type="domain" description="VWFA" evidence="4">
    <location>
        <begin position="51"/>
        <end position="235"/>
    </location>
</feature>
<organism evidence="5 6">
    <name type="scientific">Streptomyces castrisilvae</name>
    <dbReference type="NCBI Taxonomy" id="3033811"/>
    <lineage>
        <taxon>Bacteria</taxon>
        <taxon>Bacillati</taxon>
        <taxon>Actinomycetota</taxon>
        <taxon>Actinomycetes</taxon>
        <taxon>Kitasatosporales</taxon>
        <taxon>Streptomycetaceae</taxon>
        <taxon>Streptomyces</taxon>
    </lineage>
</organism>
<dbReference type="InterPro" id="IPR036465">
    <property type="entry name" value="vWFA_dom_sf"/>
</dbReference>
<dbReference type="SUPFAM" id="SSF53300">
    <property type="entry name" value="vWA-like"/>
    <property type="match status" value="1"/>
</dbReference>
<dbReference type="SMART" id="SM00327">
    <property type="entry name" value="VWA"/>
    <property type="match status" value="1"/>
</dbReference>
<keyword evidence="3" id="KW-0732">Signal</keyword>
<evidence type="ECO:0000256" key="2">
    <source>
        <dbReference type="SAM" id="Phobius"/>
    </source>
</evidence>
<keyword evidence="6" id="KW-1185">Reference proteome</keyword>
<feature type="chain" id="PRO_5047391911" evidence="3">
    <location>
        <begin position="33"/>
        <end position="653"/>
    </location>
</feature>
<accession>A0ABY9HK36</accession>
<feature type="transmembrane region" description="Helical" evidence="2">
    <location>
        <begin position="613"/>
        <end position="638"/>
    </location>
</feature>
<dbReference type="PROSITE" id="PS50234">
    <property type="entry name" value="VWFA"/>
    <property type="match status" value="1"/>
</dbReference>
<dbReference type="InterPro" id="IPR002035">
    <property type="entry name" value="VWF_A"/>
</dbReference>
<evidence type="ECO:0000256" key="3">
    <source>
        <dbReference type="SAM" id="SignalP"/>
    </source>
</evidence>
<evidence type="ECO:0000259" key="4">
    <source>
        <dbReference type="PROSITE" id="PS50234"/>
    </source>
</evidence>
<evidence type="ECO:0000313" key="6">
    <source>
        <dbReference type="Proteomes" id="UP001239522"/>
    </source>
</evidence>
<evidence type="ECO:0000256" key="1">
    <source>
        <dbReference type="SAM" id="MobiDB-lite"/>
    </source>
</evidence>
<proteinExistence type="predicted"/>
<keyword evidence="2" id="KW-1133">Transmembrane helix</keyword>
<gene>
    <name evidence="5" type="ORF">P8A18_16355</name>
</gene>
<dbReference type="EMBL" id="CP120997">
    <property type="protein sequence ID" value="WLQ34910.1"/>
    <property type="molecule type" value="Genomic_DNA"/>
</dbReference>
<feature type="region of interest" description="Disordered" evidence="1">
    <location>
        <begin position="389"/>
        <end position="425"/>
    </location>
</feature>
<sequence length="653" mass="67627">MRAGHRRRGARAGTLIGGALFALVAGALPALAGPADAPAAPAAAESGGNSSLVMVLDSSGSMGDDDGTGHTRMESARAAVSTVVDGLPDGYPTGLRVYGADQPRGCTDTRLVRPVQKLDRDAVKRAVEGVTPRGDTPIGLSLRKAAQDLPKQADGAIGTRTILLISDGEDNCGAPQPCEVAEQLGKEGVGLRIDAVGFQVKGAAREQLECIAHAGNGRYYDAPDADALARQLQRAAQLSADGYRLKGRRVEGAATADRAPVLVPGQYLDTIGPGEKRYYAVDLDDASTADFAATAVPQPGAAVDTFDALTARIEHADHGYCESNTERFSQKEGATPLTAAVARIRSDGGSRTCDRAGRYWLVVERASKKGSDAARWPLELVYGAEEPLAEGVTPAQSQTEYGEGGKDATLPTGDPRDVRGGTGFNDARELGRGVWRDRVLPSQTLWYKVPAGWGQQVVYDVEFANEPTVDRTGSTYSYGASRLYTPARFPLGGGGEFSGSTLYNGRPAAVRMSGVPVAWTNRYENRAEVQPVHSGGDFYISVTLGAHAAEIAENPEIGVVLRVAVLGEERTGPGHDAPAVAGKPGSGDGKKDAGADKAGDSAASADSEGAGEAGWAVVAAAGAGAAAMAAVLAVFVYVRGRRRAAAGMTRGSA</sequence>
<dbReference type="Pfam" id="PF00092">
    <property type="entry name" value="VWA"/>
    <property type="match status" value="1"/>
</dbReference>
<dbReference type="InterPro" id="IPR051266">
    <property type="entry name" value="CLCR"/>
</dbReference>
<dbReference type="PANTHER" id="PTHR10579:SF43">
    <property type="entry name" value="ZINC FINGER (C3HC4-TYPE RING FINGER) FAMILY PROTEIN"/>
    <property type="match status" value="1"/>
</dbReference>
<keyword evidence="2" id="KW-0472">Membrane</keyword>
<dbReference type="Proteomes" id="UP001239522">
    <property type="component" value="Chromosome"/>
</dbReference>
<evidence type="ECO:0000313" key="5">
    <source>
        <dbReference type="EMBL" id="WLQ34910.1"/>
    </source>
</evidence>
<feature type="signal peptide" evidence="3">
    <location>
        <begin position="1"/>
        <end position="32"/>
    </location>
</feature>
<reference evidence="5 6" key="1">
    <citation type="submission" date="2023-03" db="EMBL/GenBank/DDBJ databases">
        <title>Isolation and description of six Streptomyces strains from soil environments, able to metabolize different microbial glucans.</title>
        <authorList>
            <person name="Widen T."/>
            <person name="Larsbrink J."/>
        </authorList>
    </citation>
    <scope>NUCLEOTIDE SEQUENCE [LARGE SCALE GENOMIC DNA]</scope>
    <source>
        <strain evidence="5 6">Mut1</strain>
    </source>
</reference>
<dbReference type="Gene3D" id="3.40.50.410">
    <property type="entry name" value="von Willebrand factor, type A domain"/>
    <property type="match status" value="1"/>
</dbReference>
<dbReference type="PANTHER" id="PTHR10579">
    <property type="entry name" value="CALCIUM-ACTIVATED CHLORIDE CHANNEL REGULATOR"/>
    <property type="match status" value="1"/>
</dbReference>
<keyword evidence="2" id="KW-0812">Transmembrane</keyword>
<protein>
    <submittedName>
        <fullName evidence="5">VWA domain-containing protein</fullName>
    </submittedName>
</protein>
<name>A0ABY9HK36_9ACTN</name>
<dbReference type="RefSeq" id="WP_306055437.1">
    <property type="nucleotide sequence ID" value="NZ_CP120997.1"/>
</dbReference>
<feature type="compositionally biased region" description="Basic and acidic residues" evidence="1">
    <location>
        <begin position="588"/>
        <end position="599"/>
    </location>
</feature>